<dbReference type="InterPro" id="IPR005956">
    <property type="entry name" value="4OHPhenylPyrv_dOase"/>
</dbReference>
<dbReference type="NCBIfam" id="TIGR01263">
    <property type="entry name" value="4HPPD"/>
    <property type="match status" value="1"/>
</dbReference>
<dbReference type="PANTHER" id="PTHR11959">
    <property type="entry name" value="4-HYDROXYPHENYLPYRUVATE DIOXYGENASE"/>
    <property type="match status" value="1"/>
</dbReference>
<evidence type="ECO:0000259" key="6">
    <source>
        <dbReference type="PROSITE" id="PS51819"/>
    </source>
</evidence>
<sequence>MTEDFLPLLGTDHVEMYVGNAKQAALFYQHCLGFQLVAYAGPETGVRDRASYVLQQNKIRIVLTTSLQQDSPIADHVRKHGDGVKVLALWVDDARKSFIETTSRGAEAVHEPRVLSDEFGDVVMASIKTYGETLHTFVERKNYKGPFLPGYKPRKGFIEAQPIGLLHIDHCVGNVELGQMNRWVKFYEDVMGFKLMVTFDDADISTEYSALMSKVVSNGNGYVKFPINEPASGKKKSQIEEYLDFYNGPGVQHIAIATDDIIYTVAELRRRGVEFLYVPDNYYSDVMDRVGTISEDLNELKKLNILIDRDEEGYLLQIFTKPLQDRPTVFFEIIERNGAKSFGKGNFKALFESIEREQELRGNL</sequence>
<dbReference type="EC" id="1.13.11.27" evidence="7"/>
<keyword evidence="8" id="KW-1185">Reference proteome</keyword>
<dbReference type="GO" id="GO:0003868">
    <property type="term" value="F:4-hydroxyphenylpyruvate dioxygenase activity"/>
    <property type="evidence" value="ECO:0007669"/>
    <property type="project" value="UniProtKB-EC"/>
</dbReference>
<dbReference type="InterPro" id="IPR041735">
    <property type="entry name" value="4OHPhenylPyrv_dOase_C"/>
</dbReference>
<name>A0ABS1KYR7_9BACT</name>
<feature type="domain" description="VOC" evidence="6">
    <location>
        <begin position="10"/>
        <end position="140"/>
    </location>
</feature>
<protein>
    <submittedName>
        <fullName evidence="7">4-hydroxyphenylpyruvate dioxygenase</fullName>
        <ecNumber evidence="7">1.13.11.27</ecNumber>
    </submittedName>
</protein>
<comment type="similarity">
    <text evidence="2">Belongs to the 4HPPD family.</text>
</comment>
<dbReference type="Gene3D" id="3.10.180.10">
    <property type="entry name" value="2,3-Dihydroxybiphenyl 1,2-Dioxygenase, domain 1"/>
    <property type="match status" value="2"/>
</dbReference>
<feature type="domain" description="VOC" evidence="6">
    <location>
        <begin position="167"/>
        <end position="321"/>
    </location>
</feature>
<accession>A0ABS1KYR7</accession>
<keyword evidence="4" id="KW-0677">Repeat</keyword>
<dbReference type="InterPro" id="IPR029068">
    <property type="entry name" value="Glyas_Bleomycin-R_OHBP_Dase"/>
</dbReference>
<dbReference type="CDD" id="cd08342">
    <property type="entry name" value="HPPD_N_like"/>
    <property type="match status" value="1"/>
</dbReference>
<dbReference type="EMBL" id="JAERRB010000011">
    <property type="protein sequence ID" value="MBL0744529.1"/>
    <property type="molecule type" value="Genomic_DNA"/>
</dbReference>
<comment type="cofactor">
    <cofactor evidence="1">
        <name>Fe cation</name>
        <dbReference type="ChEBI" id="CHEBI:24875"/>
    </cofactor>
</comment>
<dbReference type="InterPro" id="IPR037523">
    <property type="entry name" value="VOC_core"/>
</dbReference>
<dbReference type="SUPFAM" id="SSF54593">
    <property type="entry name" value="Glyoxalase/Bleomycin resistance protein/Dihydroxybiphenyl dioxygenase"/>
    <property type="match status" value="1"/>
</dbReference>
<evidence type="ECO:0000313" key="7">
    <source>
        <dbReference type="EMBL" id="MBL0744529.1"/>
    </source>
</evidence>
<keyword evidence="7" id="KW-0223">Dioxygenase</keyword>
<dbReference type="CDD" id="cd07250">
    <property type="entry name" value="HPPD_C_like"/>
    <property type="match status" value="1"/>
</dbReference>
<evidence type="ECO:0000313" key="8">
    <source>
        <dbReference type="Proteomes" id="UP000613030"/>
    </source>
</evidence>
<proteinExistence type="inferred from homology"/>
<dbReference type="InterPro" id="IPR004360">
    <property type="entry name" value="Glyas_Fos-R_dOase_dom"/>
</dbReference>
<keyword evidence="5" id="KW-0408">Iron</keyword>
<dbReference type="PANTHER" id="PTHR11959:SF1">
    <property type="entry name" value="4-HYDROXYPHENYLPYRUVATE DIOXYGENASE"/>
    <property type="match status" value="1"/>
</dbReference>
<dbReference type="Proteomes" id="UP000613030">
    <property type="component" value="Unassembled WGS sequence"/>
</dbReference>
<comment type="caution">
    <text evidence="7">The sequence shown here is derived from an EMBL/GenBank/DDBJ whole genome shotgun (WGS) entry which is preliminary data.</text>
</comment>
<evidence type="ECO:0000256" key="5">
    <source>
        <dbReference type="ARBA" id="ARBA00023004"/>
    </source>
</evidence>
<reference evidence="7 8" key="1">
    <citation type="submission" date="2021-01" db="EMBL/GenBank/DDBJ databases">
        <title>Chryseolinea sp. Jin1 Genome sequencing and assembly.</title>
        <authorList>
            <person name="Kim I."/>
        </authorList>
    </citation>
    <scope>NUCLEOTIDE SEQUENCE [LARGE SCALE GENOMIC DNA]</scope>
    <source>
        <strain evidence="7 8">Jin1</strain>
    </source>
</reference>
<keyword evidence="7" id="KW-0560">Oxidoreductase</keyword>
<evidence type="ECO:0000256" key="4">
    <source>
        <dbReference type="ARBA" id="ARBA00022737"/>
    </source>
</evidence>
<evidence type="ECO:0000256" key="3">
    <source>
        <dbReference type="ARBA" id="ARBA00022723"/>
    </source>
</evidence>
<keyword evidence="3" id="KW-0479">Metal-binding</keyword>
<dbReference type="Pfam" id="PF00903">
    <property type="entry name" value="Glyoxalase"/>
    <property type="match status" value="2"/>
</dbReference>
<dbReference type="RefSeq" id="WP_202014194.1">
    <property type="nucleotide sequence ID" value="NZ_JAERRB010000011.1"/>
</dbReference>
<organism evidence="7 8">
    <name type="scientific">Chryseolinea lacunae</name>
    <dbReference type="NCBI Taxonomy" id="2801331"/>
    <lineage>
        <taxon>Bacteria</taxon>
        <taxon>Pseudomonadati</taxon>
        <taxon>Bacteroidota</taxon>
        <taxon>Cytophagia</taxon>
        <taxon>Cytophagales</taxon>
        <taxon>Fulvivirgaceae</taxon>
        <taxon>Chryseolinea</taxon>
    </lineage>
</organism>
<evidence type="ECO:0000256" key="2">
    <source>
        <dbReference type="ARBA" id="ARBA00005877"/>
    </source>
</evidence>
<evidence type="ECO:0000256" key="1">
    <source>
        <dbReference type="ARBA" id="ARBA00001962"/>
    </source>
</evidence>
<dbReference type="PROSITE" id="PS51819">
    <property type="entry name" value="VOC"/>
    <property type="match status" value="2"/>
</dbReference>
<gene>
    <name evidence="7" type="primary">hppD</name>
    <name evidence="7" type="ORF">JI741_25065</name>
</gene>
<dbReference type="InterPro" id="IPR041736">
    <property type="entry name" value="4OHPhenylPyrv_dOase_N"/>
</dbReference>
<dbReference type="PIRSF" id="PIRSF009283">
    <property type="entry name" value="HPP_dOase"/>
    <property type="match status" value="1"/>
</dbReference>